<dbReference type="InterPro" id="IPR018197">
    <property type="entry name" value="Glycerate_kinase_RE-like"/>
</dbReference>
<comment type="similarity">
    <text evidence="1 4">Belongs to the glycerate kinase type-1 family.</text>
</comment>
<dbReference type="SMR" id="A0A5M7BPM2"/>
<sequence length="378" mass="37872">MHEVVVALDSFKGSIDAARATAALSRGLRRHHSRPAVRERPVADGGEGTLDAFEAAGFTRVPVTAADPLGRPVETGYVQRDGVAVVELADVSGLGRIPRTTPATAMAASSHGTGQVIAAALDAGHRTVVVGLGGSATTDGGTGIVAALGGRLFDRAGNRTSLLSAVRAVDLSSLHPRLTGPDAARLVVACDVDNPLLGPNGAAAVYGPQKGADADAIAELEPALGRWAELLENATGTAVSGHPGAGAAGGAGFALLALGGQLRSGIELVLELTGFAEQLPGAHLVVTGEGSLDHQTLRGKAPAGVASAARAAGVPVVAAAGRNQLTRGELTAAGFTAAFALTDVEADVSRCVREAEPLLELLGERIAAEALAPEPAFR</sequence>
<evidence type="ECO:0000256" key="5">
    <source>
        <dbReference type="SAM" id="MobiDB-lite"/>
    </source>
</evidence>
<keyword evidence="3 4" id="KW-0418">Kinase</keyword>
<dbReference type="InterPro" id="IPR036129">
    <property type="entry name" value="Glycerate_kinase_sf"/>
</dbReference>
<evidence type="ECO:0000256" key="4">
    <source>
        <dbReference type="PIRNR" id="PIRNR006078"/>
    </source>
</evidence>
<proteinExistence type="inferred from homology"/>
<dbReference type="InterPro" id="IPR018193">
    <property type="entry name" value="Glyc_kinase_flavodox-like_fold"/>
</dbReference>
<keyword evidence="7" id="KW-1185">Reference proteome</keyword>
<organism evidence="6 7">
    <name type="scientific">Saccharopolyspora hirsuta</name>
    <dbReference type="NCBI Taxonomy" id="1837"/>
    <lineage>
        <taxon>Bacteria</taxon>
        <taxon>Bacillati</taxon>
        <taxon>Actinomycetota</taxon>
        <taxon>Actinomycetes</taxon>
        <taxon>Pseudonocardiales</taxon>
        <taxon>Pseudonocardiaceae</taxon>
        <taxon>Saccharopolyspora</taxon>
    </lineage>
</organism>
<dbReference type="PANTHER" id="PTHR21599">
    <property type="entry name" value="GLYCERATE KINASE"/>
    <property type="match status" value="1"/>
</dbReference>
<dbReference type="GO" id="GO:0008887">
    <property type="term" value="F:glycerate kinase activity"/>
    <property type="evidence" value="ECO:0007669"/>
    <property type="project" value="UniProtKB-UniRule"/>
</dbReference>
<dbReference type="InterPro" id="IPR004381">
    <property type="entry name" value="Glycerate_kinase"/>
</dbReference>
<gene>
    <name evidence="6" type="ORF">F1721_28170</name>
</gene>
<dbReference type="Gene3D" id="3.90.1510.10">
    <property type="entry name" value="Glycerate kinase, domain 2"/>
    <property type="match status" value="1"/>
</dbReference>
<evidence type="ECO:0000313" key="6">
    <source>
        <dbReference type="EMBL" id="KAA5828325.1"/>
    </source>
</evidence>
<evidence type="ECO:0000256" key="3">
    <source>
        <dbReference type="ARBA" id="ARBA00022777"/>
    </source>
</evidence>
<dbReference type="GO" id="GO:0031388">
    <property type="term" value="P:organic acid phosphorylation"/>
    <property type="evidence" value="ECO:0007669"/>
    <property type="project" value="UniProtKB-UniRule"/>
</dbReference>
<comment type="caution">
    <text evidence="6">The sequence shown here is derived from an EMBL/GenBank/DDBJ whole genome shotgun (WGS) entry which is preliminary data.</text>
</comment>
<dbReference type="Proteomes" id="UP000323946">
    <property type="component" value="Unassembled WGS sequence"/>
</dbReference>
<dbReference type="NCBIfam" id="TIGR00045">
    <property type="entry name" value="glycerate kinase"/>
    <property type="match status" value="1"/>
</dbReference>
<accession>A0A5M7BPM2</accession>
<dbReference type="Pfam" id="PF02595">
    <property type="entry name" value="Gly_kinase"/>
    <property type="match status" value="1"/>
</dbReference>
<feature type="region of interest" description="Disordered" evidence="5">
    <location>
        <begin position="26"/>
        <end position="45"/>
    </location>
</feature>
<dbReference type="AlphaFoldDB" id="A0A5M7BPM2"/>
<protein>
    <submittedName>
        <fullName evidence="6">Glycerate kinase</fullName>
    </submittedName>
</protein>
<dbReference type="EMBL" id="VWPH01000015">
    <property type="protein sequence ID" value="KAA5828325.1"/>
    <property type="molecule type" value="Genomic_DNA"/>
</dbReference>
<evidence type="ECO:0000256" key="2">
    <source>
        <dbReference type="ARBA" id="ARBA00022679"/>
    </source>
</evidence>
<dbReference type="OrthoDB" id="9774290at2"/>
<dbReference type="SUPFAM" id="SSF110738">
    <property type="entry name" value="Glycerate kinase I"/>
    <property type="match status" value="1"/>
</dbReference>
<evidence type="ECO:0000256" key="1">
    <source>
        <dbReference type="ARBA" id="ARBA00006284"/>
    </source>
</evidence>
<evidence type="ECO:0000313" key="7">
    <source>
        <dbReference type="Proteomes" id="UP000323946"/>
    </source>
</evidence>
<dbReference type="Gene3D" id="3.40.50.10350">
    <property type="entry name" value="Glycerate kinase, domain 1"/>
    <property type="match status" value="1"/>
</dbReference>
<name>A0A5M7BPM2_SACHI</name>
<keyword evidence="2 4" id="KW-0808">Transferase</keyword>
<dbReference type="PANTHER" id="PTHR21599:SF0">
    <property type="entry name" value="GLYCERATE KINASE"/>
    <property type="match status" value="1"/>
</dbReference>
<dbReference type="PIRSF" id="PIRSF006078">
    <property type="entry name" value="GlxK"/>
    <property type="match status" value="1"/>
</dbReference>
<dbReference type="RefSeq" id="WP_150069825.1">
    <property type="nucleotide sequence ID" value="NZ_JBEPDJ010000001.1"/>
</dbReference>
<reference evidence="6 7" key="1">
    <citation type="submission" date="2019-09" db="EMBL/GenBank/DDBJ databases">
        <title>Draft genome sequence of the thermophilic Saccharopolyspora hirsuta VKM Ac-666T.</title>
        <authorList>
            <person name="Lobastova T.G."/>
            <person name="Fokina V."/>
            <person name="Bragin E.Y."/>
            <person name="Shtratnikova V.Y."/>
            <person name="Starodumova I.P."/>
            <person name="Tarlachkov S.V."/>
            <person name="Donova M.V."/>
        </authorList>
    </citation>
    <scope>NUCLEOTIDE SEQUENCE [LARGE SCALE GENOMIC DNA]</scope>
    <source>
        <strain evidence="6 7">VKM Ac-666</strain>
    </source>
</reference>